<evidence type="ECO:0000256" key="5">
    <source>
        <dbReference type="RuleBase" id="RU362125"/>
    </source>
</evidence>
<evidence type="ECO:0000256" key="3">
    <source>
        <dbReference type="ARBA" id="ARBA00022630"/>
    </source>
</evidence>
<evidence type="ECO:0000313" key="10">
    <source>
        <dbReference type="Proteomes" id="UP000295807"/>
    </source>
</evidence>
<dbReference type="SUPFAM" id="SSF47203">
    <property type="entry name" value="Acyl-CoA dehydrogenase C-terminal domain-like"/>
    <property type="match status" value="1"/>
</dbReference>
<organism evidence="9 10">
    <name type="scientific">Anseongella ginsenosidimutans</name>
    <dbReference type="NCBI Taxonomy" id="496056"/>
    <lineage>
        <taxon>Bacteria</taxon>
        <taxon>Pseudomonadati</taxon>
        <taxon>Bacteroidota</taxon>
        <taxon>Sphingobacteriia</taxon>
        <taxon>Sphingobacteriales</taxon>
        <taxon>Sphingobacteriaceae</taxon>
        <taxon>Anseongella</taxon>
    </lineage>
</organism>
<dbReference type="AlphaFoldDB" id="A0A4R3KQL7"/>
<sequence>MKQMTKSCSTLEKVSFSQFLTDFEETLKNQFRREGDINKLSLKRGLSPAIWKEIMSNAPLSVAIPEAYGGRGSQVKECLALMAAASYESLPLSLTFGINIALFLEPVAKYANEEVKAEIFNRFLTEQNMGGLMITEPEYGSDALNMKTAHKELNDCYRIKGIKHWQGLTGLADYWIIASRKALPTGDLNRDIEFFICDVTQEGQEIEVEEYFDSIGLYMIPYGRNKLNLKIPKKYKLEPESTGIKMMLDILHRSRMQFPGMGMGFIKRMLDESIAHCKNRIVGASNLLALDQVQFQISRIQSAYTLCSAMCSRSSEISSFENNLATQGLEANSMKAMVADLMQESSQLLAQMSGAKGYRISHIGGRGVMDSRPFQVFEGSNEMLYSQIAEMVFREMKKQKRLNLLDYLKNHPLTAKVSDHFRKELNFIIDAIVPQRKLVDLGKILARVISAGYVKELYEKGFRKDLVDSCIETVEQEVAALVSSFKFPNTNTVIYDYAENSSWLKYS</sequence>
<dbReference type="GO" id="GO:0050660">
    <property type="term" value="F:flavin adenine dinucleotide binding"/>
    <property type="evidence" value="ECO:0007669"/>
    <property type="project" value="InterPro"/>
</dbReference>
<keyword evidence="10" id="KW-1185">Reference proteome</keyword>
<evidence type="ECO:0000259" key="6">
    <source>
        <dbReference type="Pfam" id="PF00441"/>
    </source>
</evidence>
<name>A0A4R3KQL7_9SPHI</name>
<dbReference type="GO" id="GO:0003995">
    <property type="term" value="F:acyl-CoA dehydrogenase activity"/>
    <property type="evidence" value="ECO:0007669"/>
    <property type="project" value="TreeGrafter"/>
</dbReference>
<dbReference type="InterPro" id="IPR013786">
    <property type="entry name" value="AcylCoA_DH/ox_N"/>
</dbReference>
<comment type="similarity">
    <text evidence="2 5">Belongs to the acyl-CoA dehydrogenase family.</text>
</comment>
<reference evidence="9 10" key="1">
    <citation type="submission" date="2019-03" db="EMBL/GenBank/DDBJ databases">
        <title>Genomic Encyclopedia of Type Strains, Phase IV (KMG-IV): sequencing the most valuable type-strain genomes for metagenomic binning, comparative biology and taxonomic classification.</title>
        <authorList>
            <person name="Goeker M."/>
        </authorList>
    </citation>
    <scope>NUCLEOTIDE SEQUENCE [LARGE SCALE GENOMIC DNA]</scope>
    <source>
        <strain evidence="9 10">DSM 21100</strain>
    </source>
</reference>
<dbReference type="InterPro" id="IPR037069">
    <property type="entry name" value="AcylCoA_DH/ox_N_sf"/>
</dbReference>
<keyword evidence="5" id="KW-0560">Oxidoreductase</keyword>
<feature type="domain" description="Acyl-CoA dehydrogenase/oxidase N-terminal" evidence="8">
    <location>
        <begin position="46"/>
        <end position="125"/>
    </location>
</feature>
<dbReference type="InterPro" id="IPR006091">
    <property type="entry name" value="Acyl-CoA_Oxase/DH_mid-dom"/>
</dbReference>
<evidence type="ECO:0000313" key="9">
    <source>
        <dbReference type="EMBL" id="TCS86597.1"/>
    </source>
</evidence>
<dbReference type="Gene3D" id="1.10.540.10">
    <property type="entry name" value="Acyl-CoA dehydrogenase/oxidase, N-terminal domain"/>
    <property type="match status" value="1"/>
</dbReference>
<comment type="cofactor">
    <cofactor evidence="1 5">
        <name>FAD</name>
        <dbReference type="ChEBI" id="CHEBI:57692"/>
    </cofactor>
</comment>
<keyword evidence="3 5" id="KW-0285">Flavoprotein</keyword>
<evidence type="ECO:0000259" key="8">
    <source>
        <dbReference type="Pfam" id="PF02771"/>
    </source>
</evidence>
<feature type="domain" description="Acyl-CoA dehydrogenase/oxidase C-terminal" evidence="6">
    <location>
        <begin position="242"/>
        <end position="391"/>
    </location>
</feature>
<evidence type="ECO:0000256" key="4">
    <source>
        <dbReference type="ARBA" id="ARBA00022827"/>
    </source>
</evidence>
<dbReference type="SUPFAM" id="SSF56645">
    <property type="entry name" value="Acyl-CoA dehydrogenase NM domain-like"/>
    <property type="match status" value="1"/>
</dbReference>
<dbReference type="PANTHER" id="PTHR43884">
    <property type="entry name" value="ACYL-COA DEHYDROGENASE"/>
    <property type="match status" value="1"/>
</dbReference>
<evidence type="ECO:0000256" key="2">
    <source>
        <dbReference type="ARBA" id="ARBA00009347"/>
    </source>
</evidence>
<protein>
    <submittedName>
        <fullName evidence="9">Alkylation response protein AidB-like acyl-CoA dehydrogenase</fullName>
    </submittedName>
</protein>
<dbReference type="Pfam" id="PF02771">
    <property type="entry name" value="Acyl-CoA_dh_N"/>
    <property type="match status" value="1"/>
</dbReference>
<dbReference type="Gene3D" id="2.40.110.10">
    <property type="entry name" value="Butyryl-CoA Dehydrogenase, subunit A, domain 2"/>
    <property type="match status" value="1"/>
</dbReference>
<dbReference type="Proteomes" id="UP000295807">
    <property type="component" value="Unassembled WGS sequence"/>
</dbReference>
<accession>A0A4R3KQL7</accession>
<keyword evidence="4 5" id="KW-0274">FAD</keyword>
<dbReference type="Pfam" id="PF02770">
    <property type="entry name" value="Acyl-CoA_dh_M"/>
    <property type="match status" value="1"/>
</dbReference>
<dbReference type="InterPro" id="IPR046373">
    <property type="entry name" value="Acyl-CoA_Oxase/DH_mid-dom_sf"/>
</dbReference>
<evidence type="ECO:0000256" key="1">
    <source>
        <dbReference type="ARBA" id="ARBA00001974"/>
    </source>
</evidence>
<dbReference type="PANTHER" id="PTHR43884:SF12">
    <property type="entry name" value="ISOVALERYL-COA DEHYDROGENASE, MITOCHONDRIAL-RELATED"/>
    <property type="match status" value="1"/>
</dbReference>
<dbReference type="Gene3D" id="1.20.140.10">
    <property type="entry name" value="Butyryl-CoA Dehydrogenase, subunit A, domain 3"/>
    <property type="match status" value="1"/>
</dbReference>
<gene>
    <name evidence="9" type="ORF">EDD80_107130</name>
</gene>
<dbReference type="InterPro" id="IPR009100">
    <property type="entry name" value="AcylCoA_DH/oxidase_NM_dom_sf"/>
</dbReference>
<evidence type="ECO:0000259" key="7">
    <source>
        <dbReference type="Pfam" id="PF02770"/>
    </source>
</evidence>
<feature type="domain" description="Acyl-CoA oxidase/dehydrogenase middle" evidence="7">
    <location>
        <begin position="132"/>
        <end position="223"/>
    </location>
</feature>
<dbReference type="Pfam" id="PF00441">
    <property type="entry name" value="Acyl-CoA_dh_1"/>
    <property type="match status" value="1"/>
</dbReference>
<dbReference type="InterPro" id="IPR036250">
    <property type="entry name" value="AcylCo_DH-like_C"/>
</dbReference>
<comment type="caution">
    <text evidence="9">The sequence shown here is derived from an EMBL/GenBank/DDBJ whole genome shotgun (WGS) entry which is preliminary data.</text>
</comment>
<dbReference type="EMBL" id="SMAD01000007">
    <property type="protein sequence ID" value="TCS86597.1"/>
    <property type="molecule type" value="Genomic_DNA"/>
</dbReference>
<dbReference type="InterPro" id="IPR009075">
    <property type="entry name" value="AcylCo_DH/oxidase_C"/>
</dbReference>
<proteinExistence type="inferred from homology"/>